<comment type="cofactor">
    <cofactor evidence="1 5">
        <name>pyridoxal 5'-phosphate</name>
        <dbReference type="ChEBI" id="CHEBI:597326"/>
    </cofactor>
</comment>
<dbReference type="GO" id="GO:0019346">
    <property type="term" value="P:transsulfuration"/>
    <property type="evidence" value="ECO:0007669"/>
    <property type="project" value="InterPro"/>
</dbReference>
<dbReference type="Gene3D" id="3.40.640.10">
    <property type="entry name" value="Type I PLP-dependent aspartate aminotransferase-like (Major domain)"/>
    <property type="match status" value="1"/>
</dbReference>
<feature type="modified residue" description="N6-(pyridoxal phosphate)lysine" evidence="4">
    <location>
        <position position="200"/>
    </location>
</feature>
<evidence type="ECO:0000256" key="5">
    <source>
        <dbReference type="RuleBase" id="RU362118"/>
    </source>
</evidence>
<keyword evidence="3 4" id="KW-0663">Pyridoxal phosphate</keyword>
<accession>G9WGX0</accession>
<dbReference type="EMBL" id="AFVZ01000001">
    <property type="protein sequence ID" value="EHN59378.1"/>
    <property type="molecule type" value="Genomic_DNA"/>
</dbReference>
<name>G9WGX0_9LACO</name>
<dbReference type="eggNOG" id="COG0626">
    <property type="taxonomic scope" value="Bacteria"/>
</dbReference>
<evidence type="ECO:0000313" key="7">
    <source>
        <dbReference type="Proteomes" id="UP000004959"/>
    </source>
</evidence>
<dbReference type="PROSITE" id="PS00868">
    <property type="entry name" value="CYS_MET_METAB_PP"/>
    <property type="match status" value="1"/>
</dbReference>
<evidence type="ECO:0000256" key="1">
    <source>
        <dbReference type="ARBA" id="ARBA00001933"/>
    </source>
</evidence>
<organism evidence="6 7">
    <name type="scientific">Oenococcus kitaharae DSM 17330</name>
    <dbReference type="NCBI Taxonomy" id="1045004"/>
    <lineage>
        <taxon>Bacteria</taxon>
        <taxon>Bacillati</taxon>
        <taxon>Bacillota</taxon>
        <taxon>Bacilli</taxon>
        <taxon>Lactobacillales</taxon>
        <taxon>Lactobacillaceae</taxon>
        <taxon>Oenococcus</taxon>
    </lineage>
</organism>
<dbReference type="Gene3D" id="3.90.1150.10">
    <property type="entry name" value="Aspartate Aminotransferase, domain 1"/>
    <property type="match status" value="1"/>
</dbReference>
<keyword evidence="7" id="KW-1185">Reference proteome</keyword>
<dbReference type="STRING" id="336988.NT96_00120"/>
<dbReference type="InterPro" id="IPR054542">
    <property type="entry name" value="Cys_met_metab_PP"/>
</dbReference>
<comment type="caution">
    <text evidence="6">The sequence shown here is derived from an EMBL/GenBank/DDBJ whole genome shotgun (WGS) entry which is preliminary data.</text>
</comment>
<dbReference type="InterPro" id="IPR015424">
    <property type="entry name" value="PyrdxlP-dep_Trfase"/>
</dbReference>
<proteinExistence type="inferred from homology"/>
<dbReference type="PANTHER" id="PTHR11808:SF90">
    <property type="entry name" value="CYSTATHIONINE GAMMA-SYNTHASE"/>
    <property type="match status" value="1"/>
</dbReference>
<dbReference type="RefSeq" id="WP_007746256.1">
    <property type="nucleotide sequence ID" value="NZ_CM001398.1"/>
</dbReference>
<dbReference type="Pfam" id="PF01053">
    <property type="entry name" value="Cys_Met_Meta_PP"/>
    <property type="match status" value="1"/>
</dbReference>
<sequence>MAHIDTILVQASNGSDDAKTGAVSTPLYFSTAFRHPGLGESTGFDYARLQTPTRAILEKQLAVLEHGSDGFAVSSGMAAIDLLFSSLMHSGENFVSSDDLYGGSFRYFDDIAKKDNVSYTLWDGQDEQALADKINDKTQLLWLETPSNPTMKIIDIKKCAEVAHKKNPNIIVAVDNTFLSPIFQNPIDDGADVVVHSATKYLGGHNDILAGAVITKSHDLGEIIDYNLVTRGQVLDPFSCWLLLRSLKTLHLRMARHDSNGRFLAKHLPKFAGVDKVLYPGLGGMLSFYLADGYDTDKFLKGLKVFSFAESLGGAESLITIPSIQTHHDMSQERRDQLGITDNLVRVSAGLEDQDDLLADLKQAIKGAKV</sequence>
<dbReference type="Proteomes" id="UP000004959">
    <property type="component" value="Chromosome"/>
</dbReference>
<dbReference type="InterPro" id="IPR000277">
    <property type="entry name" value="Cys/Met-Metab_PyrdxlP-dep_enz"/>
</dbReference>
<reference evidence="6 7" key="1">
    <citation type="journal article" date="2012" name="PLoS ONE">
        <title>Functional divergence in the genus oenococcus as predicted by genome sequencing of the newly-described species, Oenococcus kitaharae.</title>
        <authorList>
            <person name="Borneman A.R."/>
            <person name="McCarthy J.M."/>
            <person name="Chambers P.J."/>
            <person name="Bartowsky E.J."/>
        </authorList>
    </citation>
    <scope>NUCLEOTIDE SEQUENCE [LARGE SCALE GENOMIC DNA]</scope>
    <source>
        <strain evidence="7">DSM17330</strain>
    </source>
</reference>
<dbReference type="InterPro" id="IPR015422">
    <property type="entry name" value="PyrdxlP-dep_Trfase_small"/>
</dbReference>
<dbReference type="OrthoDB" id="9780685at2"/>
<dbReference type="GO" id="GO:0030170">
    <property type="term" value="F:pyridoxal phosphate binding"/>
    <property type="evidence" value="ECO:0007669"/>
    <property type="project" value="InterPro"/>
</dbReference>
<dbReference type="CDD" id="cd00614">
    <property type="entry name" value="CGS_like"/>
    <property type="match status" value="1"/>
</dbReference>
<dbReference type="GO" id="GO:0005737">
    <property type="term" value="C:cytoplasm"/>
    <property type="evidence" value="ECO:0007669"/>
    <property type="project" value="TreeGrafter"/>
</dbReference>
<dbReference type="HOGENOM" id="CLU_018986_2_2_9"/>
<evidence type="ECO:0000256" key="4">
    <source>
        <dbReference type="PIRSR" id="PIRSR001434-2"/>
    </source>
</evidence>
<evidence type="ECO:0000313" key="6">
    <source>
        <dbReference type="EMBL" id="EHN59378.1"/>
    </source>
</evidence>
<dbReference type="PIRSF" id="PIRSF001434">
    <property type="entry name" value="CGS"/>
    <property type="match status" value="1"/>
</dbReference>
<dbReference type="SUPFAM" id="SSF53383">
    <property type="entry name" value="PLP-dependent transferases"/>
    <property type="match status" value="1"/>
</dbReference>
<evidence type="ECO:0000256" key="2">
    <source>
        <dbReference type="ARBA" id="ARBA00009077"/>
    </source>
</evidence>
<dbReference type="PANTHER" id="PTHR11808">
    <property type="entry name" value="TRANS-SULFURATION ENZYME FAMILY MEMBER"/>
    <property type="match status" value="1"/>
</dbReference>
<comment type="similarity">
    <text evidence="2 5">Belongs to the trans-sulfuration enzymes family.</text>
</comment>
<protein>
    <submittedName>
        <fullName evidence="6">Cystathionine gamma-synthase</fullName>
    </submittedName>
</protein>
<dbReference type="FunFam" id="3.40.640.10:FF:000009">
    <property type="entry name" value="Cystathionine gamma-synthase homolog"/>
    <property type="match status" value="1"/>
</dbReference>
<dbReference type="GO" id="GO:0016846">
    <property type="term" value="F:carbon-sulfur lyase activity"/>
    <property type="evidence" value="ECO:0007669"/>
    <property type="project" value="TreeGrafter"/>
</dbReference>
<dbReference type="PATRIC" id="fig|1045004.4.peg.1270"/>
<dbReference type="AlphaFoldDB" id="G9WGX0"/>
<evidence type="ECO:0000256" key="3">
    <source>
        <dbReference type="ARBA" id="ARBA00022898"/>
    </source>
</evidence>
<gene>
    <name evidence="6" type="ORF">OKIT_1295</name>
</gene>
<dbReference type="InterPro" id="IPR015421">
    <property type="entry name" value="PyrdxlP-dep_Trfase_major"/>
</dbReference>